<comment type="caution">
    <text evidence="1">The sequence shown here is derived from an EMBL/GenBank/DDBJ whole genome shotgun (WGS) entry which is preliminary data.</text>
</comment>
<evidence type="ECO:0000313" key="1">
    <source>
        <dbReference type="EMBL" id="ETJ39538.1"/>
    </source>
</evidence>
<organism evidence="1">
    <name type="scientific">human gut metagenome</name>
    <dbReference type="NCBI Taxonomy" id="408170"/>
    <lineage>
        <taxon>unclassified sequences</taxon>
        <taxon>metagenomes</taxon>
        <taxon>organismal metagenomes</taxon>
    </lineage>
</organism>
<sequence>FQRVSQPQAASATSRLVTEVAICVSGACGGVEREAQDCLAVNLFSRYIRDTEHGDEAVPNPIKSSSEALKDQ</sequence>
<name>W1YAD4_9ZZZZ</name>
<gene>
    <name evidence="1" type="ORF">Q604_UNBC06592G0001</name>
</gene>
<feature type="non-terminal residue" evidence="1">
    <location>
        <position position="1"/>
    </location>
</feature>
<feature type="non-terminal residue" evidence="1">
    <location>
        <position position="72"/>
    </location>
</feature>
<dbReference type="AlphaFoldDB" id="W1YAD4"/>
<protein>
    <submittedName>
        <fullName evidence="1">Uncharacterized protein</fullName>
    </submittedName>
</protein>
<reference evidence="1" key="1">
    <citation type="submission" date="2013-12" db="EMBL/GenBank/DDBJ databases">
        <title>A Varibaculum cambriense genome reconstructed from a premature infant gut community with otherwise low bacterial novelty that shifts toward anaerobic metabolism during the third week of life.</title>
        <authorList>
            <person name="Brown C.T."/>
            <person name="Sharon I."/>
            <person name="Thomas B.C."/>
            <person name="Castelle C.J."/>
            <person name="Morowitz M.J."/>
            <person name="Banfield J.F."/>
        </authorList>
    </citation>
    <scope>NUCLEOTIDE SEQUENCE</scope>
</reference>
<proteinExistence type="predicted"/>
<dbReference type="EMBL" id="AZMM01006592">
    <property type="protein sequence ID" value="ETJ39538.1"/>
    <property type="molecule type" value="Genomic_DNA"/>
</dbReference>
<accession>W1YAD4</accession>